<comment type="catalytic activity">
    <reaction evidence="7">
        <text>[glutamine synthetase]-L-tyrosine + ATP = [glutamine synthetase]-O(4)-(5'-adenylyl)-L-tyrosine + diphosphate</text>
        <dbReference type="Rhea" id="RHEA:18589"/>
        <dbReference type="Rhea" id="RHEA-COMP:10660"/>
        <dbReference type="Rhea" id="RHEA-COMP:10661"/>
        <dbReference type="ChEBI" id="CHEBI:30616"/>
        <dbReference type="ChEBI" id="CHEBI:33019"/>
        <dbReference type="ChEBI" id="CHEBI:46858"/>
        <dbReference type="ChEBI" id="CHEBI:83624"/>
        <dbReference type="EC" id="2.7.7.42"/>
    </reaction>
</comment>
<dbReference type="HAMAP" id="MF_00802">
    <property type="entry name" value="GlnE"/>
    <property type="match status" value="1"/>
</dbReference>
<evidence type="ECO:0000256" key="6">
    <source>
        <dbReference type="ARBA" id="ARBA00023268"/>
    </source>
</evidence>
<dbReference type="OrthoDB" id="9759366at2"/>
<keyword evidence="4 7" id="KW-0067">ATP-binding</keyword>
<dbReference type="EC" id="2.7.7.89" evidence="7"/>
<evidence type="ECO:0000256" key="5">
    <source>
        <dbReference type="ARBA" id="ARBA00022842"/>
    </source>
</evidence>
<comment type="similarity">
    <text evidence="7">Belongs to the GlnE family.</text>
</comment>
<dbReference type="InterPro" id="IPR013546">
    <property type="entry name" value="PII_UdlTrfase/GS_AdlTrfase"/>
</dbReference>
<dbReference type="GO" id="GO:0000820">
    <property type="term" value="P:regulation of glutamine family amino acid metabolic process"/>
    <property type="evidence" value="ECO:0007669"/>
    <property type="project" value="UniProtKB-UniRule"/>
</dbReference>
<dbReference type="CDD" id="cd05401">
    <property type="entry name" value="NT_GlnE_GlnD_like"/>
    <property type="match status" value="2"/>
</dbReference>
<keyword evidence="10" id="KW-0436">Ligase</keyword>
<proteinExistence type="inferred from homology"/>
<dbReference type="Pfam" id="PF03710">
    <property type="entry name" value="GlnE"/>
    <property type="match status" value="2"/>
</dbReference>
<dbReference type="EMBL" id="CP031222">
    <property type="protein sequence ID" value="AXI03108.1"/>
    <property type="molecule type" value="Genomic_DNA"/>
</dbReference>
<feature type="domain" description="Glutamate-ammonia ligase adenylyltransferase repeated" evidence="8">
    <location>
        <begin position="521"/>
        <end position="782"/>
    </location>
</feature>
<reference evidence="10 11" key="1">
    <citation type="submission" date="2018-07" db="EMBL/GenBank/DDBJ databases">
        <title>Genome sequencing of Moraxellaceae gen. HYN0046.</title>
        <authorList>
            <person name="Kim M."/>
            <person name="Yi H."/>
        </authorList>
    </citation>
    <scope>NUCLEOTIDE SEQUENCE [LARGE SCALE GENOMIC DNA]</scope>
    <source>
        <strain evidence="10 11">HYN0046</strain>
    </source>
</reference>
<feature type="domain" description="Glutamate-ammonia ligase adenylyltransferase repeated" evidence="8">
    <location>
        <begin position="14"/>
        <end position="249"/>
    </location>
</feature>
<evidence type="ECO:0000256" key="4">
    <source>
        <dbReference type="ARBA" id="ARBA00022840"/>
    </source>
</evidence>
<feature type="region of interest" description="Adenylyl removase" evidence="7">
    <location>
        <begin position="1"/>
        <end position="421"/>
    </location>
</feature>
<keyword evidence="6 7" id="KW-0511">Multifunctional enzyme</keyword>
<comment type="cofactor">
    <cofactor evidence="7">
        <name>Mg(2+)</name>
        <dbReference type="ChEBI" id="CHEBI:18420"/>
    </cofactor>
</comment>
<dbReference type="Gene3D" id="1.20.120.330">
    <property type="entry name" value="Nucleotidyltransferases domain 2"/>
    <property type="match status" value="2"/>
</dbReference>
<gene>
    <name evidence="7" type="primary">glnE</name>
    <name evidence="10" type="ORF">HYN46_09795</name>
</gene>
<evidence type="ECO:0000256" key="3">
    <source>
        <dbReference type="ARBA" id="ARBA00022741"/>
    </source>
</evidence>
<dbReference type="AlphaFoldDB" id="A0A345P749"/>
<evidence type="ECO:0000313" key="10">
    <source>
        <dbReference type="EMBL" id="AXI03108.1"/>
    </source>
</evidence>
<dbReference type="GO" id="GO:0000287">
    <property type="term" value="F:magnesium ion binding"/>
    <property type="evidence" value="ECO:0007669"/>
    <property type="project" value="UniProtKB-UniRule"/>
</dbReference>
<organism evidence="10 11">
    <name type="scientific">Aquirhabdus parva</name>
    <dbReference type="NCBI Taxonomy" id="2283318"/>
    <lineage>
        <taxon>Bacteria</taxon>
        <taxon>Pseudomonadati</taxon>
        <taxon>Pseudomonadota</taxon>
        <taxon>Gammaproteobacteria</taxon>
        <taxon>Moraxellales</taxon>
        <taxon>Moraxellaceae</taxon>
        <taxon>Aquirhabdus</taxon>
    </lineage>
</organism>
<dbReference type="Gene3D" id="1.20.120.1510">
    <property type="match status" value="1"/>
</dbReference>
<protein>
    <recommendedName>
        <fullName evidence="7">Bifunctional glutamine synthetase adenylyltransferase/adenylyl-removing enzyme</fullName>
    </recommendedName>
    <alternativeName>
        <fullName evidence="7">ATP:glutamine synthetase adenylyltransferase</fullName>
    </alternativeName>
    <alternativeName>
        <fullName evidence="7">ATase</fullName>
    </alternativeName>
    <domain>
        <recommendedName>
            <fullName evidence="7">Glutamine synthetase adenylyl-L-tyrosine phosphorylase</fullName>
            <ecNumber evidence="7">2.7.7.89</ecNumber>
        </recommendedName>
        <alternativeName>
            <fullName evidence="7">Adenylyl removase</fullName>
            <shortName evidence="7">AR</shortName>
            <shortName evidence="7">AT-N</shortName>
        </alternativeName>
    </domain>
    <domain>
        <recommendedName>
            <fullName evidence="7">Glutamine synthetase adenylyl transferase</fullName>
            <ecNumber evidence="7">2.7.7.42</ecNumber>
        </recommendedName>
        <alternativeName>
            <fullName evidence="7">Adenylyl transferase</fullName>
            <shortName evidence="7">AT</shortName>
            <shortName evidence="7">AT-C</shortName>
        </alternativeName>
    </domain>
</protein>
<dbReference type="EC" id="2.7.7.42" evidence="7"/>
<keyword evidence="3 7" id="KW-0547">Nucleotide-binding</keyword>
<dbReference type="GO" id="GO:0005829">
    <property type="term" value="C:cytosol"/>
    <property type="evidence" value="ECO:0007669"/>
    <property type="project" value="TreeGrafter"/>
</dbReference>
<name>A0A345P749_9GAMM</name>
<feature type="domain" description="PII-uridylyltransferase/Glutamine-synthetase adenylyltransferase" evidence="9">
    <location>
        <begin position="279"/>
        <end position="416"/>
    </location>
</feature>
<dbReference type="GO" id="GO:0016874">
    <property type="term" value="F:ligase activity"/>
    <property type="evidence" value="ECO:0007669"/>
    <property type="project" value="UniProtKB-KW"/>
</dbReference>
<dbReference type="KEGG" id="mbah:HYN46_09795"/>
<evidence type="ECO:0000256" key="1">
    <source>
        <dbReference type="ARBA" id="ARBA00022679"/>
    </source>
</evidence>
<dbReference type="InterPro" id="IPR005190">
    <property type="entry name" value="GlnE_rpt_dom"/>
</dbReference>
<evidence type="ECO:0000256" key="7">
    <source>
        <dbReference type="HAMAP-Rule" id="MF_00802"/>
    </source>
</evidence>
<dbReference type="SUPFAM" id="SSF81593">
    <property type="entry name" value="Nucleotidyltransferase substrate binding subunit/domain"/>
    <property type="match status" value="2"/>
</dbReference>
<accession>A0A345P749</accession>
<evidence type="ECO:0000259" key="9">
    <source>
        <dbReference type="Pfam" id="PF08335"/>
    </source>
</evidence>
<dbReference type="Proteomes" id="UP000253940">
    <property type="component" value="Chromosome"/>
</dbReference>
<dbReference type="FunFam" id="1.20.120.330:FF:000005">
    <property type="entry name" value="Bifunctional glutamine synthetase adenylyltransferase/adenylyl-removing enzyme"/>
    <property type="match status" value="1"/>
</dbReference>
<dbReference type="InterPro" id="IPR043519">
    <property type="entry name" value="NT_sf"/>
</dbReference>
<feature type="domain" description="PII-uridylyltransferase/Glutamine-synthetase adenylyltransferase" evidence="9">
    <location>
        <begin position="802"/>
        <end position="895"/>
    </location>
</feature>
<dbReference type="SUPFAM" id="SSF81301">
    <property type="entry name" value="Nucleotidyltransferase"/>
    <property type="match status" value="2"/>
</dbReference>
<dbReference type="RefSeq" id="WP_114899218.1">
    <property type="nucleotide sequence ID" value="NZ_CP031222.1"/>
</dbReference>
<keyword evidence="1 7" id="KW-0808">Transferase</keyword>
<dbReference type="GO" id="GO:0047388">
    <property type="term" value="F:[glutamine synthetase]-adenylyl-L-tyrosine phosphorylase activity"/>
    <property type="evidence" value="ECO:0007669"/>
    <property type="project" value="UniProtKB-EC"/>
</dbReference>
<dbReference type="GO" id="GO:0008882">
    <property type="term" value="F:[glutamate-ammonia-ligase] adenylyltransferase activity"/>
    <property type="evidence" value="ECO:0007669"/>
    <property type="project" value="UniProtKB-UniRule"/>
</dbReference>
<keyword evidence="2 7" id="KW-0548">Nucleotidyltransferase</keyword>
<dbReference type="PANTHER" id="PTHR30621:SF0">
    <property type="entry name" value="BIFUNCTIONAL GLUTAMINE SYNTHETASE ADENYLYLTRANSFERASE_ADENYLYL-REMOVING ENZYME"/>
    <property type="match status" value="1"/>
</dbReference>
<comment type="function">
    <text evidence="7">Involved in the regulation of glutamine synthetase GlnA, a key enzyme in the process to assimilate ammonia. When cellular nitrogen levels are high, the C-terminal adenylyl transferase (AT) inactivates GlnA by covalent transfer of an adenylyl group from ATP to specific tyrosine residue of GlnA, thus reducing its activity. Conversely, when nitrogen levels are low, the N-terminal adenylyl removase (AR) activates GlnA by removing the adenylyl group by phosphorolysis, increasing its activity. The regulatory region of GlnE binds the signal transduction protein PII (GlnB) which indicates the nitrogen status of the cell.</text>
</comment>
<dbReference type="PANTHER" id="PTHR30621">
    <property type="entry name" value="GLUTAMINE SYNTHETASE ADENYLYLTRANSFERASE"/>
    <property type="match status" value="1"/>
</dbReference>
<dbReference type="Gene3D" id="3.30.460.10">
    <property type="entry name" value="Beta Polymerase, domain 2"/>
    <property type="match status" value="2"/>
</dbReference>
<dbReference type="Pfam" id="PF08335">
    <property type="entry name" value="GlnD_UR_UTase"/>
    <property type="match status" value="2"/>
</dbReference>
<dbReference type="GO" id="GO:0005524">
    <property type="term" value="F:ATP binding"/>
    <property type="evidence" value="ECO:0007669"/>
    <property type="project" value="UniProtKB-UniRule"/>
</dbReference>
<evidence type="ECO:0000256" key="2">
    <source>
        <dbReference type="ARBA" id="ARBA00022695"/>
    </source>
</evidence>
<dbReference type="FunFam" id="3.30.460.10:FF:000009">
    <property type="entry name" value="Bifunctional glutamine synthetase adenylyltransferase/adenylyl-removing enzyme"/>
    <property type="match status" value="1"/>
</dbReference>
<evidence type="ECO:0000313" key="11">
    <source>
        <dbReference type="Proteomes" id="UP000253940"/>
    </source>
</evidence>
<dbReference type="NCBIfam" id="NF008292">
    <property type="entry name" value="PRK11072.1"/>
    <property type="match status" value="1"/>
</dbReference>
<keyword evidence="11" id="KW-1185">Reference proteome</keyword>
<evidence type="ECO:0000259" key="8">
    <source>
        <dbReference type="Pfam" id="PF03710"/>
    </source>
</evidence>
<keyword evidence="5 7" id="KW-0460">Magnesium</keyword>
<dbReference type="InterPro" id="IPR023057">
    <property type="entry name" value="GlnE"/>
</dbReference>
<feature type="region of interest" description="Adenylyl transferase" evidence="7">
    <location>
        <begin position="424"/>
        <end position="929"/>
    </location>
</feature>
<sequence>MTINAPAHLPDVELRKTLVASNYANQVLQQQPEAIQSDFNIDQFKLSLSLEDIRALTQQVLKDISTEPEWMQVIRRLRARLMFRWIWQDANQLTDVVTLTRELSDFADVAIQEAVNFSRPQLVEKYGEPVGDDGQVQDLIVIGMGKLGARELNLSSDIDLIFAFDESGETTGRRSTSIQQFCVQWGQAVIRLLDTVTPDGFVFRVDMRLRPWGDGSALACNYVSLERYLEQHGREWERYAWIKARIITGGVSGDNLLRMTRPFVYRRYVDFSAFAALREMKGLIEREQIRRNVQGDIKLGSGGIREIEFIVQAFQLIYGGTWRELRVANCLSALDQLGQLELMPLDDVEELSSAYLFLRRLEHGIQAQNDQQTQHLPVDHALQQRLAESLNFSDWASLLESLEQVRDSVRAQFADVVADRRVQQRSLNLEELSQTLHRHLDDEARVQLQAFWDSRLIQGLPTLASERLQAFWPQLLDALLSLSEPKAIQTTLLRLLPLIEAVVRRSVYLVLLLENPKALLNLVRMVHASPWICEELTRYPVLLDEFLAVDLYQLPSREDLSDSLRQELLRIERDDVEEQMRVLRLFKKSHVLQVAASDVLAERPLMKISDALTDIAEVVLETVLQLALAPLVARHGWPLRASNYRENLNGERANSAHPQFAIIGYGKLGGIEMSYSSDLDLVFLHDVDEQADTDGEKPLSGFQFCARLAQKMMTMLSTQTLDGRIYEVDTRLRPSGQAGLLVSSLHAFELYQQKSAWLWEHQALARSRSVAGDQTVRDAFEQIRLAILTLPRDPLVVREEVRAMRQKMQDHLGSSKTQQENGFFHLKQDAGGIVDIEFMAQYGVLAWANAEPALAHYSDNVRILDALATAGRLSRADANALTDAYLRERFESHRLALANQSLQVQAADWLDTRTTVRALWQQLIDPTAD</sequence>
<comment type="catalytic activity">
    <reaction evidence="7">
        <text>[glutamine synthetase]-O(4)-(5'-adenylyl)-L-tyrosine + phosphate = [glutamine synthetase]-L-tyrosine + ADP</text>
        <dbReference type="Rhea" id="RHEA:43716"/>
        <dbReference type="Rhea" id="RHEA-COMP:10660"/>
        <dbReference type="Rhea" id="RHEA-COMP:10661"/>
        <dbReference type="ChEBI" id="CHEBI:43474"/>
        <dbReference type="ChEBI" id="CHEBI:46858"/>
        <dbReference type="ChEBI" id="CHEBI:83624"/>
        <dbReference type="ChEBI" id="CHEBI:456216"/>
        <dbReference type="EC" id="2.7.7.89"/>
    </reaction>
</comment>